<dbReference type="HOGENOM" id="CLU_103854_1_0_1"/>
<feature type="compositionally biased region" description="Basic and acidic residues" evidence="1">
    <location>
        <begin position="129"/>
        <end position="141"/>
    </location>
</feature>
<dbReference type="Proteomes" id="UP000006753">
    <property type="component" value="Unassembled WGS sequence"/>
</dbReference>
<dbReference type="AlphaFoldDB" id="K1XP94"/>
<accession>K1XP94</accession>
<keyword evidence="2" id="KW-1133">Transmembrane helix</keyword>
<name>K1XP94_MARBU</name>
<feature type="compositionally biased region" description="Acidic residues" evidence="1">
    <location>
        <begin position="101"/>
        <end position="113"/>
    </location>
</feature>
<dbReference type="eggNOG" id="ENOG502SWVM">
    <property type="taxonomic scope" value="Eukaryota"/>
</dbReference>
<dbReference type="EMBL" id="JH921446">
    <property type="protein sequence ID" value="EKD14319.1"/>
    <property type="molecule type" value="Genomic_DNA"/>
</dbReference>
<dbReference type="KEGG" id="mbe:MBM_07549"/>
<feature type="region of interest" description="Disordered" evidence="1">
    <location>
        <begin position="80"/>
        <end position="199"/>
    </location>
</feature>
<dbReference type="InParanoid" id="K1XP94"/>
<dbReference type="RefSeq" id="XP_007295438.1">
    <property type="nucleotide sequence ID" value="XM_007295376.1"/>
</dbReference>
<gene>
    <name evidence="3" type="ORF">MBM_07549</name>
</gene>
<evidence type="ECO:0000313" key="3">
    <source>
        <dbReference type="EMBL" id="EKD14319.1"/>
    </source>
</evidence>
<keyword evidence="2" id="KW-0472">Membrane</keyword>
<dbReference type="OrthoDB" id="5367275at2759"/>
<proteinExistence type="predicted"/>
<dbReference type="GeneID" id="18763484"/>
<dbReference type="OMA" id="QVIASCF"/>
<keyword evidence="2" id="KW-0812">Transmembrane</keyword>
<evidence type="ECO:0000256" key="2">
    <source>
        <dbReference type="SAM" id="Phobius"/>
    </source>
</evidence>
<sequence length="199" mass="21712">MLITSGQVSVAISSGIVFLFTTALFLSGYVLQQATVRDLRAAIKPQLNRPKPGPDLYLPPQFTEDGYLVDVIKVETQNIQDEAGRDALGDRAAGSGGDSSAEGDEQATDEASDDMVGATRWQKAARKKKTEEARQRKEQELQHPISNSGSGDSPGGTPPIVSKPQEKPISAAERRRRIKEQIVAEGEGEGFKGYRRRMW</sequence>
<organism evidence="3 4">
    <name type="scientific">Marssonina brunnea f. sp. multigermtubi (strain MB_m1)</name>
    <name type="common">Marssonina leaf spot fungus</name>
    <dbReference type="NCBI Taxonomy" id="1072389"/>
    <lineage>
        <taxon>Eukaryota</taxon>
        <taxon>Fungi</taxon>
        <taxon>Dikarya</taxon>
        <taxon>Ascomycota</taxon>
        <taxon>Pezizomycotina</taxon>
        <taxon>Leotiomycetes</taxon>
        <taxon>Helotiales</taxon>
        <taxon>Drepanopezizaceae</taxon>
        <taxon>Drepanopeziza</taxon>
    </lineage>
</organism>
<protein>
    <submittedName>
        <fullName evidence="3">Uncharacterized protein</fullName>
    </submittedName>
</protein>
<feature type="transmembrane region" description="Helical" evidence="2">
    <location>
        <begin position="12"/>
        <end position="31"/>
    </location>
</feature>
<evidence type="ECO:0000256" key="1">
    <source>
        <dbReference type="SAM" id="MobiDB-lite"/>
    </source>
</evidence>
<evidence type="ECO:0000313" key="4">
    <source>
        <dbReference type="Proteomes" id="UP000006753"/>
    </source>
</evidence>
<reference evidence="3 4" key="1">
    <citation type="journal article" date="2012" name="BMC Genomics">
        <title>Sequencing the genome of Marssonina brunnea reveals fungus-poplar co-evolution.</title>
        <authorList>
            <person name="Zhu S."/>
            <person name="Cao Y.-Z."/>
            <person name="Jiang C."/>
            <person name="Tan B.-Y."/>
            <person name="Wang Z."/>
            <person name="Feng S."/>
            <person name="Zhang L."/>
            <person name="Su X.-H."/>
            <person name="Brejova B."/>
            <person name="Vinar T."/>
            <person name="Xu M."/>
            <person name="Wang M.-X."/>
            <person name="Zhang S.-G."/>
            <person name="Huang M.-R."/>
            <person name="Wu R."/>
            <person name="Zhou Y."/>
        </authorList>
    </citation>
    <scope>NUCLEOTIDE SEQUENCE [LARGE SCALE GENOMIC DNA]</scope>
    <source>
        <strain evidence="3 4">MB_m1</strain>
    </source>
</reference>
<keyword evidence="4" id="KW-1185">Reference proteome</keyword>